<feature type="domain" description="UBP-type" evidence="1">
    <location>
        <begin position="23"/>
        <end position="110"/>
    </location>
</feature>
<dbReference type="Gene3D" id="3.30.40.10">
    <property type="entry name" value="Zinc/RING finger domain, C3HC4 (zinc finger)"/>
    <property type="match status" value="1"/>
</dbReference>
<dbReference type="GO" id="GO:0008270">
    <property type="term" value="F:zinc ion binding"/>
    <property type="evidence" value="ECO:0007669"/>
    <property type="project" value="InterPro"/>
</dbReference>
<sequence>MNDAAIVHDAVRRVKAGELKRPTNCIHVDQLLEIGPNTVGCEDCLRTGDKWVHLRVCLTCGYVGCCNSSPNKHASRHAKEAGHPVVMSMEGGEEWMWCYVDEDFIVPRRR</sequence>
<keyword evidence="3" id="KW-1185">Reference proteome</keyword>
<dbReference type="Pfam" id="PF02148">
    <property type="entry name" value="zf-UBP"/>
    <property type="match status" value="1"/>
</dbReference>
<dbReference type="Proteomes" id="UP000215027">
    <property type="component" value="Chromosome II"/>
</dbReference>
<dbReference type="EMBL" id="LN890656">
    <property type="protein sequence ID" value="CUS06026.1"/>
    <property type="molecule type" value="Genomic_DNA"/>
</dbReference>
<dbReference type="PROSITE" id="PS50271">
    <property type="entry name" value="ZF_UBP"/>
    <property type="match status" value="1"/>
</dbReference>
<dbReference type="KEGG" id="pbf:CFX0092_B0492"/>
<protein>
    <submittedName>
        <fullName evidence="2">Zinc finger UBP-type protein (Modular protein)</fullName>
    </submittedName>
</protein>
<dbReference type="SMART" id="SM00290">
    <property type="entry name" value="ZnF_UBP"/>
    <property type="match status" value="1"/>
</dbReference>
<gene>
    <name evidence="2" type="ORF">CFX0092_B0492</name>
</gene>
<dbReference type="InterPro" id="IPR001607">
    <property type="entry name" value="Znf_UBP"/>
</dbReference>
<dbReference type="SUPFAM" id="SSF57850">
    <property type="entry name" value="RING/U-box"/>
    <property type="match status" value="1"/>
</dbReference>
<proteinExistence type="predicted"/>
<dbReference type="AlphaFoldDB" id="A0A160T6M6"/>
<evidence type="ECO:0000259" key="1">
    <source>
        <dbReference type="PROSITE" id="PS50271"/>
    </source>
</evidence>
<name>A0A160T6M6_9CHLR</name>
<evidence type="ECO:0000313" key="2">
    <source>
        <dbReference type="EMBL" id="CUS06026.1"/>
    </source>
</evidence>
<reference evidence="2" key="1">
    <citation type="submission" date="2016-01" db="EMBL/GenBank/DDBJ databases">
        <authorList>
            <person name="Mcilroy J.S."/>
            <person name="Karst M S."/>
            <person name="Albertsen M."/>
        </authorList>
    </citation>
    <scope>NUCLEOTIDE SEQUENCE</scope>
    <source>
        <strain evidence="2">Cfx-K</strain>
    </source>
</reference>
<organism evidence="2 3">
    <name type="scientific">Candidatus Promineifilum breve</name>
    <dbReference type="NCBI Taxonomy" id="1806508"/>
    <lineage>
        <taxon>Bacteria</taxon>
        <taxon>Bacillati</taxon>
        <taxon>Chloroflexota</taxon>
        <taxon>Ardenticatenia</taxon>
        <taxon>Candidatus Promineifilales</taxon>
        <taxon>Candidatus Promineifilaceae</taxon>
        <taxon>Candidatus Promineifilum</taxon>
    </lineage>
</organism>
<dbReference type="OrthoDB" id="120315at2"/>
<evidence type="ECO:0000313" key="3">
    <source>
        <dbReference type="Proteomes" id="UP000215027"/>
    </source>
</evidence>
<dbReference type="RefSeq" id="WP_095045359.1">
    <property type="nucleotide sequence ID" value="NZ_LN890656.1"/>
</dbReference>
<dbReference type="InterPro" id="IPR013083">
    <property type="entry name" value="Znf_RING/FYVE/PHD"/>
</dbReference>
<accession>A0A160T6M6</accession>